<evidence type="ECO:0000256" key="6">
    <source>
        <dbReference type="RuleBase" id="RU000716"/>
    </source>
</evidence>
<evidence type="ECO:0000313" key="9">
    <source>
        <dbReference type="EMBL" id="TKK86373.1"/>
    </source>
</evidence>
<proteinExistence type="inferred from homology"/>
<evidence type="ECO:0000256" key="2">
    <source>
        <dbReference type="ARBA" id="ARBA00023015"/>
    </source>
</evidence>
<keyword evidence="3 6" id="KW-0731">Sigma factor</keyword>
<dbReference type="NCBIfam" id="TIGR02937">
    <property type="entry name" value="sigma70-ECF"/>
    <property type="match status" value="1"/>
</dbReference>
<organism evidence="9 10">
    <name type="scientific">Herbidospora galbida</name>
    <dbReference type="NCBI Taxonomy" id="2575442"/>
    <lineage>
        <taxon>Bacteria</taxon>
        <taxon>Bacillati</taxon>
        <taxon>Actinomycetota</taxon>
        <taxon>Actinomycetes</taxon>
        <taxon>Streptosporangiales</taxon>
        <taxon>Streptosporangiaceae</taxon>
        <taxon>Herbidospora</taxon>
    </lineage>
</organism>
<dbReference type="GO" id="GO:0016987">
    <property type="term" value="F:sigma factor activity"/>
    <property type="evidence" value="ECO:0007669"/>
    <property type="project" value="UniProtKB-KW"/>
</dbReference>
<name>A0A4V5UYW4_9ACTN</name>
<evidence type="ECO:0000259" key="8">
    <source>
        <dbReference type="Pfam" id="PF04545"/>
    </source>
</evidence>
<keyword evidence="4 6" id="KW-0238">DNA-binding</keyword>
<dbReference type="Proteomes" id="UP000308705">
    <property type="component" value="Unassembled WGS sequence"/>
</dbReference>
<dbReference type="InterPro" id="IPR013325">
    <property type="entry name" value="RNA_pol_sigma_r2"/>
</dbReference>
<dbReference type="Gene3D" id="1.10.10.10">
    <property type="entry name" value="Winged helix-like DNA-binding domain superfamily/Winged helix DNA-binding domain"/>
    <property type="match status" value="1"/>
</dbReference>
<dbReference type="InterPro" id="IPR000838">
    <property type="entry name" value="RNA_pol_sigma70_ECF_CS"/>
</dbReference>
<dbReference type="SUPFAM" id="SSF88946">
    <property type="entry name" value="Sigma2 domain of RNA polymerase sigma factors"/>
    <property type="match status" value="1"/>
</dbReference>
<dbReference type="Pfam" id="PF04542">
    <property type="entry name" value="Sigma70_r2"/>
    <property type="match status" value="1"/>
</dbReference>
<evidence type="ECO:0000256" key="3">
    <source>
        <dbReference type="ARBA" id="ARBA00023082"/>
    </source>
</evidence>
<evidence type="ECO:0000256" key="1">
    <source>
        <dbReference type="ARBA" id="ARBA00010641"/>
    </source>
</evidence>
<evidence type="ECO:0000256" key="5">
    <source>
        <dbReference type="ARBA" id="ARBA00023163"/>
    </source>
</evidence>
<evidence type="ECO:0000313" key="10">
    <source>
        <dbReference type="Proteomes" id="UP000308705"/>
    </source>
</evidence>
<dbReference type="SUPFAM" id="SSF88659">
    <property type="entry name" value="Sigma3 and sigma4 domains of RNA polymerase sigma factors"/>
    <property type="match status" value="1"/>
</dbReference>
<dbReference type="Gene3D" id="1.10.1740.10">
    <property type="match status" value="1"/>
</dbReference>
<dbReference type="InterPro" id="IPR007630">
    <property type="entry name" value="RNA_pol_sigma70_r4"/>
</dbReference>
<keyword evidence="5 6" id="KW-0804">Transcription</keyword>
<dbReference type="OrthoDB" id="3698333at2"/>
<comment type="similarity">
    <text evidence="1 6">Belongs to the sigma-70 factor family. ECF subfamily.</text>
</comment>
<dbReference type="EMBL" id="SZQA01000021">
    <property type="protein sequence ID" value="TKK86373.1"/>
    <property type="molecule type" value="Genomic_DNA"/>
</dbReference>
<accession>A0A4V5UYW4</accession>
<sequence length="189" mass="21688">MWPVRRQLDSRFERLDPDVDPDWDDRLIRELYNEFGGPLLRQVRQTTGNDLQWAEDVVQETLLRAWRNAAKLTWERGLLWAWLLTVSRRIVIDGRRRRGVRPREVEPPEADSIAVPDGADKTLAAIVVADALRGLSADHREVIEQTYLRDRTVNEAAVILGIPPGTVKSRLYYALRSLRGVLKERGVAS</sequence>
<dbReference type="PANTHER" id="PTHR43133">
    <property type="entry name" value="RNA POLYMERASE ECF-TYPE SIGMA FACTO"/>
    <property type="match status" value="1"/>
</dbReference>
<dbReference type="RefSeq" id="WP_062335413.1">
    <property type="nucleotide sequence ID" value="NZ_SZQA01000021.1"/>
</dbReference>
<dbReference type="AlphaFoldDB" id="A0A4V5UYW4"/>
<dbReference type="CDD" id="cd06171">
    <property type="entry name" value="Sigma70_r4"/>
    <property type="match status" value="1"/>
</dbReference>
<dbReference type="InterPro" id="IPR013324">
    <property type="entry name" value="RNA_pol_sigma_r3/r4-like"/>
</dbReference>
<dbReference type="InterPro" id="IPR036388">
    <property type="entry name" value="WH-like_DNA-bd_sf"/>
</dbReference>
<protein>
    <recommendedName>
        <fullName evidence="6">RNA polymerase sigma factor</fullName>
    </recommendedName>
</protein>
<dbReference type="Pfam" id="PF04545">
    <property type="entry name" value="Sigma70_r4"/>
    <property type="match status" value="1"/>
</dbReference>
<evidence type="ECO:0000256" key="4">
    <source>
        <dbReference type="ARBA" id="ARBA00023125"/>
    </source>
</evidence>
<dbReference type="InterPro" id="IPR039425">
    <property type="entry name" value="RNA_pol_sigma-70-like"/>
</dbReference>
<feature type="domain" description="RNA polymerase sigma-70 region 4" evidence="8">
    <location>
        <begin position="131"/>
        <end position="179"/>
    </location>
</feature>
<dbReference type="PANTHER" id="PTHR43133:SF52">
    <property type="entry name" value="ECF RNA POLYMERASE SIGMA FACTOR SIGL"/>
    <property type="match status" value="1"/>
</dbReference>
<dbReference type="InterPro" id="IPR014284">
    <property type="entry name" value="RNA_pol_sigma-70_dom"/>
</dbReference>
<reference evidence="9 10" key="1">
    <citation type="submission" date="2019-04" db="EMBL/GenBank/DDBJ databases">
        <title>Herbidospora sp. NEAU-GS14.nov., a novel actinomycete isolated from soil.</title>
        <authorList>
            <person name="Han L."/>
        </authorList>
    </citation>
    <scope>NUCLEOTIDE SEQUENCE [LARGE SCALE GENOMIC DNA]</scope>
    <source>
        <strain evidence="9 10">NEAU-GS14</strain>
    </source>
</reference>
<feature type="domain" description="RNA polymerase sigma-70 region 2" evidence="7">
    <location>
        <begin position="31"/>
        <end position="99"/>
    </location>
</feature>
<dbReference type="PROSITE" id="PS01063">
    <property type="entry name" value="SIGMA70_ECF"/>
    <property type="match status" value="1"/>
</dbReference>
<dbReference type="GO" id="GO:0006352">
    <property type="term" value="P:DNA-templated transcription initiation"/>
    <property type="evidence" value="ECO:0007669"/>
    <property type="project" value="InterPro"/>
</dbReference>
<dbReference type="GO" id="GO:0003677">
    <property type="term" value="F:DNA binding"/>
    <property type="evidence" value="ECO:0007669"/>
    <property type="project" value="UniProtKB-KW"/>
</dbReference>
<dbReference type="InterPro" id="IPR007627">
    <property type="entry name" value="RNA_pol_sigma70_r2"/>
</dbReference>
<evidence type="ECO:0000259" key="7">
    <source>
        <dbReference type="Pfam" id="PF04542"/>
    </source>
</evidence>
<comment type="caution">
    <text evidence="9">The sequence shown here is derived from an EMBL/GenBank/DDBJ whole genome shotgun (WGS) entry which is preliminary data.</text>
</comment>
<gene>
    <name evidence="9" type="ORF">FDA94_21315</name>
</gene>
<keyword evidence="2 6" id="KW-0805">Transcription regulation</keyword>
<keyword evidence="10" id="KW-1185">Reference proteome</keyword>